<feature type="chain" id="PRO_5038723443" evidence="1">
    <location>
        <begin position="19"/>
        <end position="251"/>
    </location>
</feature>
<evidence type="ECO:0000256" key="1">
    <source>
        <dbReference type="SAM" id="SignalP"/>
    </source>
</evidence>
<comment type="caution">
    <text evidence="2">The sequence shown here is derived from an EMBL/GenBank/DDBJ whole genome shotgun (WGS) entry which is preliminary data.</text>
</comment>
<dbReference type="GO" id="GO:0003743">
    <property type="term" value="F:translation initiation factor activity"/>
    <property type="evidence" value="ECO:0007669"/>
    <property type="project" value="UniProtKB-KW"/>
</dbReference>
<accession>A0A9D2KSR4</accession>
<keyword evidence="2" id="KW-0648">Protein biosynthesis</keyword>
<evidence type="ECO:0000313" key="3">
    <source>
        <dbReference type="Proteomes" id="UP000823821"/>
    </source>
</evidence>
<protein>
    <submittedName>
        <fullName evidence="2">Translation initiation factor 2</fullName>
    </submittedName>
</protein>
<reference evidence="2" key="1">
    <citation type="journal article" date="2021" name="PeerJ">
        <title>Extensive microbial diversity within the chicken gut microbiome revealed by metagenomics and culture.</title>
        <authorList>
            <person name="Gilroy R."/>
            <person name="Ravi A."/>
            <person name="Getino M."/>
            <person name="Pursley I."/>
            <person name="Horton D.L."/>
            <person name="Alikhan N.F."/>
            <person name="Baker D."/>
            <person name="Gharbi K."/>
            <person name="Hall N."/>
            <person name="Watson M."/>
            <person name="Adriaenssens E.M."/>
            <person name="Foster-Nyarko E."/>
            <person name="Jarju S."/>
            <person name="Secka A."/>
            <person name="Antonio M."/>
            <person name="Oren A."/>
            <person name="Chaudhuri R.R."/>
            <person name="La Ragione R."/>
            <person name="Hildebrand F."/>
            <person name="Pallen M.J."/>
        </authorList>
    </citation>
    <scope>NUCLEOTIDE SEQUENCE</scope>
    <source>
        <strain evidence="2">5032</strain>
    </source>
</reference>
<feature type="signal peptide" evidence="1">
    <location>
        <begin position="1"/>
        <end position="18"/>
    </location>
</feature>
<dbReference type="Proteomes" id="UP000823821">
    <property type="component" value="Unassembled WGS sequence"/>
</dbReference>
<keyword evidence="2" id="KW-0396">Initiation factor</keyword>
<dbReference type="AlphaFoldDB" id="A0A9D2KSR4"/>
<evidence type="ECO:0000313" key="2">
    <source>
        <dbReference type="EMBL" id="HJA79711.1"/>
    </source>
</evidence>
<proteinExistence type="predicted"/>
<dbReference type="EMBL" id="DWZD01000047">
    <property type="protein sequence ID" value="HJA79711.1"/>
    <property type="molecule type" value="Genomic_DNA"/>
</dbReference>
<gene>
    <name evidence="2" type="ORF">H9784_09145</name>
</gene>
<organism evidence="2 3">
    <name type="scientific">Candidatus Desulfovibrio intestinavium</name>
    <dbReference type="NCBI Taxonomy" id="2838534"/>
    <lineage>
        <taxon>Bacteria</taxon>
        <taxon>Pseudomonadati</taxon>
        <taxon>Thermodesulfobacteriota</taxon>
        <taxon>Desulfovibrionia</taxon>
        <taxon>Desulfovibrionales</taxon>
        <taxon>Desulfovibrionaceae</taxon>
        <taxon>Desulfovibrio</taxon>
    </lineage>
</organism>
<name>A0A9D2KSR4_9BACT</name>
<keyword evidence="1" id="KW-0732">Signal</keyword>
<sequence length="251" mass="27564">MPHILLCFLLLLCPVLCALPSLPQAAPASAAPGRGFLLYAQRMEFYYQRPQAALLPDVLLKLDAVGMLADGEKRLVVAAFLAECLRRDAAARQALEPLIAPPDGRVQTPAVRRTLAWAVHLAGLDTAAEQVSSLLPRRADLTLHDQILASPSPLLRWDITSEVSVLHMYWGAFMAGGDTAYVDAVIAAACRYARLKAGGRQYEEDFDLCRQAAASLYEFTPRHPLVRRQVERAIAATSNPAEQETLRLMLH</sequence>
<reference evidence="2" key="2">
    <citation type="submission" date="2021-04" db="EMBL/GenBank/DDBJ databases">
        <authorList>
            <person name="Gilroy R."/>
        </authorList>
    </citation>
    <scope>NUCLEOTIDE SEQUENCE</scope>
    <source>
        <strain evidence="2">5032</strain>
    </source>
</reference>